<organism evidence="1 2">
    <name type="scientific">Acaryochloris marina (strain MBIC 11017)</name>
    <dbReference type="NCBI Taxonomy" id="329726"/>
    <lineage>
        <taxon>Bacteria</taxon>
        <taxon>Bacillati</taxon>
        <taxon>Cyanobacteriota</taxon>
        <taxon>Cyanophyceae</taxon>
        <taxon>Acaryochloridales</taxon>
        <taxon>Acaryochloridaceae</taxon>
        <taxon>Acaryochloris</taxon>
    </lineage>
</organism>
<reference evidence="1 2" key="1">
    <citation type="journal article" date="2008" name="Proc. Natl. Acad. Sci. U.S.A.">
        <title>Niche adaptation and genome expansion in the chlorophyll d-producing cyanobacterium Acaryochloris marina.</title>
        <authorList>
            <person name="Swingley W.D."/>
            <person name="Chen M."/>
            <person name="Cheung P.C."/>
            <person name="Conrad A.L."/>
            <person name="Dejesa L.C."/>
            <person name="Hao J."/>
            <person name="Honchak B.M."/>
            <person name="Karbach L.E."/>
            <person name="Kurdoglu A."/>
            <person name="Lahiri S."/>
            <person name="Mastrian S.D."/>
            <person name="Miyashita H."/>
            <person name="Page L."/>
            <person name="Ramakrishna P."/>
            <person name="Satoh S."/>
            <person name="Sattley W.M."/>
            <person name="Shimada Y."/>
            <person name="Taylor H.L."/>
            <person name="Tomo T."/>
            <person name="Tsuchiya T."/>
            <person name="Wang Z.T."/>
            <person name="Raymond J."/>
            <person name="Mimuro M."/>
            <person name="Blankenship R.E."/>
            <person name="Touchman J.W."/>
        </authorList>
    </citation>
    <scope>NUCLEOTIDE SEQUENCE [LARGE SCALE GENOMIC DNA]</scope>
    <source>
        <strain evidence="2">MBIC 11017</strain>
    </source>
</reference>
<evidence type="ECO:0000313" key="2">
    <source>
        <dbReference type="Proteomes" id="UP000000268"/>
    </source>
</evidence>
<dbReference type="HOGENOM" id="CLU_3003387_0_0_3"/>
<gene>
    <name evidence="1" type="ordered locus">AM1_3208</name>
</gene>
<keyword evidence="2" id="KW-1185">Reference proteome</keyword>
<dbReference type="Proteomes" id="UP000000268">
    <property type="component" value="Chromosome"/>
</dbReference>
<protein>
    <submittedName>
        <fullName evidence="1">Uncharacterized protein</fullName>
    </submittedName>
</protein>
<evidence type="ECO:0000313" key="1">
    <source>
        <dbReference type="EMBL" id="ABW28204.1"/>
    </source>
</evidence>
<name>B0CFQ0_ACAM1</name>
<dbReference type="AlphaFoldDB" id="B0CFQ0"/>
<proteinExistence type="predicted"/>
<sequence length="56" mass="5834">MLGAIASNEQTVIQRLAVIIGAGVDTDCSMTAWVIRIKKKQGDTAVVVMSASLSQG</sequence>
<accession>B0CFQ0</accession>
<dbReference type="EMBL" id="CP000828">
    <property type="protein sequence ID" value="ABW28204.1"/>
    <property type="molecule type" value="Genomic_DNA"/>
</dbReference>
<dbReference type="KEGG" id="amr:AM1_3208"/>